<proteinExistence type="predicted"/>
<keyword evidence="1" id="KW-0472">Membrane</keyword>
<organism evidence="2">
    <name type="scientific">Arundo donax</name>
    <name type="common">Giant reed</name>
    <name type="synonym">Donax arundinaceus</name>
    <dbReference type="NCBI Taxonomy" id="35708"/>
    <lineage>
        <taxon>Eukaryota</taxon>
        <taxon>Viridiplantae</taxon>
        <taxon>Streptophyta</taxon>
        <taxon>Embryophyta</taxon>
        <taxon>Tracheophyta</taxon>
        <taxon>Spermatophyta</taxon>
        <taxon>Magnoliopsida</taxon>
        <taxon>Liliopsida</taxon>
        <taxon>Poales</taxon>
        <taxon>Poaceae</taxon>
        <taxon>PACMAD clade</taxon>
        <taxon>Arundinoideae</taxon>
        <taxon>Arundineae</taxon>
        <taxon>Arundo</taxon>
    </lineage>
</organism>
<reference evidence="2" key="2">
    <citation type="journal article" date="2015" name="Data Brief">
        <title>Shoot transcriptome of the giant reed, Arundo donax.</title>
        <authorList>
            <person name="Barrero R.A."/>
            <person name="Guerrero F.D."/>
            <person name="Moolhuijzen P."/>
            <person name="Goolsby J.A."/>
            <person name="Tidwell J."/>
            <person name="Bellgard S.E."/>
            <person name="Bellgard M.I."/>
        </authorList>
    </citation>
    <scope>NUCLEOTIDE SEQUENCE</scope>
    <source>
        <tissue evidence="2">Shoot tissue taken approximately 20 cm above the soil surface</tissue>
    </source>
</reference>
<protein>
    <submittedName>
        <fullName evidence="2">Uncharacterized protein</fullName>
    </submittedName>
</protein>
<keyword evidence="1" id="KW-0812">Transmembrane</keyword>
<keyword evidence="1" id="KW-1133">Transmembrane helix</keyword>
<reference evidence="2" key="1">
    <citation type="submission" date="2014-09" db="EMBL/GenBank/DDBJ databases">
        <authorList>
            <person name="Magalhaes I.L.F."/>
            <person name="Oliveira U."/>
            <person name="Santos F.R."/>
            <person name="Vidigal T.H.D.A."/>
            <person name="Brescovit A.D."/>
            <person name="Santos A.J."/>
        </authorList>
    </citation>
    <scope>NUCLEOTIDE SEQUENCE</scope>
    <source>
        <tissue evidence="2">Shoot tissue taken approximately 20 cm above the soil surface</tissue>
    </source>
</reference>
<evidence type="ECO:0000313" key="2">
    <source>
        <dbReference type="EMBL" id="JAD70003.1"/>
    </source>
</evidence>
<name>A0A0A9C6B7_ARUDO</name>
<sequence>MGLDVLIWTSCLGYWIYVLNFLAWILAGIN</sequence>
<feature type="transmembrane region" description="Helical" evidence="1">
    <location>
        <begin position="6"/>
        <end position="27"/>
    </location>
</feature>
<evidence type="ECO:0000256" key="1">
    <source>
        <dbReference type="SAM" id="Phobius"/>
    </source>
</evidence>
<accession>A0A0A9C6B7</accession>
<dbReference type="EMBL" id="GBRH01227892">
    <property type="protein sequence ID" value="JAD70003.1"/>
    <property type="molecule type" value="Transcribed_RNA"/>
</dbReference>
<dbReference type="AlphaFoldDB" id="A0A0A9C6B7"/>